<evidence type="ECO:0000313" key="1">
    <source>
        <dbReference type="EMBL" id="KKL74361.1"/>
    </source>
</evidence>
<sequence>NYHDTFKLGGYQFIKVVSSVTQSGTVLIRVRGMRF</sequence>
<organism evidence="1">
    <name type="scientific">marine sediment metagenome</name>
    <dbReference type="NCBI Taxonomy" id="412755"/>
    <lineage>
        <taxon>unclassified sequences</taxon>
        <taxon>metagenomes</taxon>
        <taxon>ecological metagenomes</taxon>
    </lineage>
</organism>
<reference evidence="1" key="1">
    <citation type="journal article" date="2015" name="Nature">
        <title>Complex archaea that bridge the gap between prokaryotes and eukaryotes.</title>
        <authorList>
            <person name="Spang A."/>
            <person name="Saw J.H."/>
            <person name="Jorgensen S.L."/>
            <person name="Zaremba-Niedzwiedzka K."/>
            <person name="Martijn J."/>
            <person name="Lind A.E."/>
            <person name="van Eijk R."/>
            <person name="Schleper C."/>
            <person name="Guy L."/>
            <person name="Ettema T.J."/>
        </authorList>
    </citation>
    <scope>NUCLEOTIDE SEQUENCE</scope>
</reference>
<dbReference type="EMBL" id="LAZR01024678">
    <property type="protein sequence ID" value="KKL74361.1"/>
    <property type="molecule type" value="Genomic_DNA"/>
</dbReference>
<gene>
    <name evidence="1" type="ORF">LCGC14_2065630</name>
</gene>
<accession>A0A0F9F7A6</accession>
<protein>
    <submittedName>
        <fullName evidence="1">Uncharacterized protein</fullName>
    </submittedName>
</protein>
<dbReference type="AlphaFoldDB" id="A0A0F9F7A6"/>
<proteinExistence type="predicted"/>
<feature type="non-terminal residue" evidence="1">
    <location>
        <position position="1"/>
    </location>
</feature>
<comment type="caution">
    <text evidence="1">The sequence shown here is derived from an EMBL/GenBank/DDBJ whole genome shotgun (WGS) entry which is preliminary data.</text>
</comment>
<name>A0A0F9F7A6_9ZZZZ</name>